<sequence>MAFWSAALDYVPRETPTAAWVVLTPRVGSGPELSLDKHRSVPQLPPRIHLDLYTSDQPREIERLIGLGATPVDWPRPTGADFVTLEDPEGNRFDVVQFP</sequence>
<evidence type="ECO:0000313" key="3">
    <source>
        <dbReference type="Proteomes" id="UP000192434"/>
    </source>
</evidence>
<dbReference type="PANTHER" id="PTHR35908:SF1">
    <property type="entry name" value="CONSERVED PROTEIN"/>
    <property type="match status" value="1"/>
</dbReference>
<dbReference type="Gene3D" id="3.10.180.10">
    <property type="entry name" value="2,3-Dihydroxybiphenyl 1,2-Dioxygenase, domain 1"/>
    <property type="match status" value="1"/>
</dbReference>
<dbReference type="OrthoDB" id="3212826at2"/>
<organism evidence="2 3">
    <name type="scientific">Mycobacteroides saopaulense</name>
    <dbReference type="NCBI Taxonomy" id="1578165"/>
    <lineage>
        <taxon>Bacteria</taxon>
        <taxon>Bacillati</taxon>
        <taxon>Actinomycetota</taxon>
        <taxon>Actinomycetes</taxon>
        <taxon>Mycobacteriales</taxon>
        <taxon>Mycobacteriaceae</taxon>
        <taxon>Mycobacteroides</taxon>
    </lineage>
</organism>
<comment type="caution">
    <text evidence="2">The sequence shown here is derived from an EMBL/GenBank/DDBJ whole genome shotgun (WGS) entry which is preliminary data.</text>
</comment>
<proteinExistence type="predicted"/>
<dbReference type="STRING" id="1578165.BKG68_06480"/>
<dbReference type="InterPro" id="IPR041581">
    <property type="entry name" value="Glyoxalase_6"/>
</dbReference>
<evidence type="ECO:0000313" key="2">
    <source>
        <dbReference type="EMBL" id="ORB61011.1"/>
    </source>
</evidence>
<dbReference type="AlphaFoldDB" id="A0A1X0JE54"/>
<dbReference type="InterPro" id="IPR029068">
    <property type="entry name" value="Glyas_Bleomycin-R_OHBP_Dase"/>
</dbReference>
<name>A0A1X0JE54_9MYCO</name>
<dbReference type="PANTHER" id="PTHR35908">
    <property type="entry name" value="HYPOTHETICAL FUSION PROTEIN"/>
    <property type="match status" value="1"/>
</dbReference>
<protein>
    <recommendedName>
        <fullName evidence="1">Glyoxalase-like domain-containing protein</fullName>
    </recommendedName>
</protein>
<feature type="domain" description="Glyoxalase-like" evidence="1">
    <location>
        <begin position="2"/>
        <end position="96"/>
    </location>
</feature>
<dbReference type="Proteomes" id="UP000192434">
    <property type="component" value="Unassembled WGS sequence"/>
</dbReference>
<dbReference type="Pfam" id="PF18029">
    <property type="entry name" value="Glyoxalase_6"/>
    <property type="match status" value="1"/>
</dbReference>
<dbReference type="CDD" id="cd06587">
    <property type="entry name" value="VOC"/>
    <property type="match status" value="1"/>
</dbReference>
<dbReference type="EMBL" id="MVII01000001">
    <property type="protein sequence ID" value="ORB61011.1"/>
    <property type="molecule type" value="Genomic_DNA"/>
</dbReference>
<dbReference type="SUPFAM" id="SSF54593">
    <property type="entry name" value="Glyoxalase/Bleomycin resistance protein/Dihydroxybiphenyl dioxygenase"/>
    <property type="match status" value="1"/>
</dbReference>
<gene>
    <name evidence="2" type="ORF">BST43_01140</name>
</gene>
<evidence type="ECO:0000259" key="1">
    <source>
        <dbReference type="Pfam" id="PF18029"/>
    </source>
</evidence>
<accession>A0A1X0JE54</accession>
<reference evidence="2 3" key="1">
    <citation type="submission" date="2016-12" db="EMBL/GenBank/DDBJ databases">
        <title>The new phylogeny of genus Mycobacterium.</title>
        <authorList>
            <person name="Tortoli E."/>
            <person name="Trovato A."/>
            <person name="Cirillo D.M."/>
        </authorList>
    </citation>
    <scope>NUCLEOTIDE SEQUENCE [LARGE SCALE GENOMIC DNA]</scope>
    <source>
        <strain evidence="2 3">CCUG 66554</strain>
    </source>
</reference>